<evidence type="ECO:0000313" key="3">
    <source>
        <dbReference type="EMBL" id="KAJ6981921.1"/>
    </source>
</evidence>
<name>A0AAD6Q7L6_9ROSI</name>
<keyword evidence="1" id="KW-0479">Metal-binding</keyword>
<protein>
    <recommendedName>
        <fullName evidence="2">B box-type domain-containing protein</fullName>
    </recommendedName>
</protein>
<dbReference type="InterPro" id="IPR000315">
    <property type="entry name" value="Znf_B-box"/>
</dbReference>
<accession>A0AAD6Q7L6</accession>
<comment type="caution">
    <text evidence="3">The sequence shown here is derived from an EMBL/GenBank/DDBJ whole genome shotgun (WGS) entry which is preliminary data.</text>
</comment>
<dbReference type="PROSITE" id="PS50119">
    <property type="entry name" value="ZF_BBOX"/>
    <property type="match status" value="1"/>
</dbReference>
<dbReference type="Pfam" id="PF04640">
    <property type="entry name" value="PLATZ"/>
    <property type="match status" value="1"/>
</dbReference>
<sequence>MPRSYRDKPFIFYICFSFSSFAHSFTAPVCKFLVFTEFNCLSIQQQQFNLEAEEMVGCKLYVKNTNWLSTLFHSKFFDSCGLHQEHRKNEKNLFCIDCRVGCCRHCMESHLLHRQFQICKYVYHDVVRLQEIQKHLDCSKIQTYKINGEKAIHLKPRPQPKDARPSTKAKLGASCEACARYLQDVPNRFCSIACKVSVELKDQSHKIIPFSIQEFPDLSWKENCSAERHSSENESSLSLTDMSEDTPVCPTCLLGTLSLHYGSDALLNAVILKKVAGKRAARIVPVQEDAGQKTEALPQSNSATNWIINVSDGAIVADLSVLITPAEDYQLPPAALSSKLS</sequence>
<keyword evidence="1" id="KW-0863">Zinc-finger</keyword>
<reference evidence="3" key="1">
    <citation type="journal article" date="2023" name="Mol. Ecol. Resour.">
        <title>Chromosome-level genome assembly of a triploid poplar Populus alba 'Berolinensis'.</title>
        <authorList>
            <person name="Chen S."/>
            <person name="Yu Y."/>
            <person name="Wang X."/>
            <person name="Wang S."/>
            <person name="Zhang T."/>
            <person name="Zhou Y."/>
            <person name="He R."/>
            <person name="Meng N."/>
            <person name="Wang Y."/>
            <person name="Liu W."/>
            <person name="Liu Z."/>
            <person name="Liu J."/>
            <person name="Guo Q."/>
            <person name="Huang H."/>
            <person name="Sederoff R.R."/>
            <person name="Wang G."/>
            <person name="Qu G."/>
            <person name="Chen S."/>
        </authorList>
    </citation>
    <scope>NUCLEOTIDE SEQUENCE</scope>
    <source>
        <strain evidence="3">SC-2020</strain>
    </source>
</reference>
<dbReference type="AlphaFoldDB" id="A0AAD6Q7L6"/>
<keyword evidence="4" id="KW-1185">Reference proteome</keyword>
<gene>
    <name evidence="3" type="ORF">NC653_025117</name>
</gene>
<evidence type="ECO:0000313" key="4">
    <source>
        <dbReference type="Proteomes" id="UP001164929"/>
    </source>
</evidence>
<keyword evidence="1" id="KW-0862">Zinc</keyword>
<dbReference type="EMBL" id="JAQIZT010000010">
    <property type="protein sequence ID" value="KAJ6981921.1"/>
    <property type="molecule type" value="Genomic_DNA"/>
</dbReference>
<evidence type="ECO:0000259" key="2">
    <source>
        <dbReference type="PROSITE" id="PS50119"/>
    </source>
</evidence>
<dbReference type="PANTHER" id="PTHR31065">
    <property type="entry name" value="PLATZ TRANSCRIPTION FACTOR FAMILY PROTEIN"/>
    <property type="match status" value="1"/>
</dbReference>
<dbReference type="PANTHER" id="PTHR31065:SF41">
    <property type="entry name" value="PLATZ TRANSCRIPTION FACTOR FAMILY PROTEIN"/>
    <property type="match status" value="1"/>
</dbReference>
<organism evidence="3 4">
    <name type="scientific">Populus alba x Populus x berolinensis</name>
    <dbReference type="NCBI Taxonomy" id="444605"/>
    <lineage>
        <taxon>Eukaryota</taxon>
        <taxon>Viridiplantae</taxon>
        <taxon>Streptophyta</taxon>
        <taxon>Embryophyta</taxon>
        <taxon>Tracheophyta</taxon>
        <taxon>Spermatophyta</taxon>
        <taxon>Magnoliopsida</taxon>
        <taxon>eudicotyledons</taxon>
        <taxon>Gunneridae</taxon>
        <taxon>Pentapetalae</taxon>
        <taxon>rosids</taxon>
        <taxon>fabids</taxon>
        <taxon>Malpighiales</taxon>
        <taxon>Salicaceae</taxon>
        <taxon>Saliceae</taxon>
        <taxon>Populus</taxon>
    </lineage>
</organism>
<dbReference type="Proteomes" id="UP001164929">
    <property type="component" value="Chromosome 10"/>
</dbReference>
<proteinExistence type="predicted"/>
<feature type="domain" description="B box-type" evidence="2">
    <location>
        <begin position="80"/>
        <end position="118"/>
    </location>
</feature>
<dbReference type="GO" id="GO:0008270">
    <property type="term" value="F:zinc ion binding"/>
    <property type="evidence" value="ECO:0007669"/>
    <property type="project" value="UniProtKB-KW"/>
</dbReference>
<evidence type="ECO:0000256" key="1">
    <source>
        <dbReference type="PROSITE-ProRule" id="PRU00024"/>
    </source>
</evidence>
<dbReference type="InterPro" id="IPR006734">
    <property type="entry name" value="PLATZ"/>
</dbReference>